<dbReference type="GO" id="GO:0005886">
    <property type="term" value="C:plasma membrane"/>
    <property type="evidence" value="ECO:0007669"/>
    <property type="project" value="UniProtKB-SubCell"/>
</dbReference>
<evidence type="ECO:0000313" key="11">
    <source>
        <dbReference type="Proteomes" id="UP000032289"/>
    </source>
</evidence>
<feature type="transmembrane region" description="Helical" evidence="8">
    <location>
        <begin position="79"/>
        <end position="105"/>
    </location>
</feature>
<dbReference type="Proteomes" id="UP000320012">
    <property type="component" value="Unassembled WGS sequence"/>
</dbReference>
<dbReference type="Proteomes" id="UP000032289">
    <property type="component" value="Unassembled WGS sequence"/>
</dbReference>
<organism evidence="9 11">
    <name type="scientific">Weissella cibaria</name>
    <dbReference type="NCBI Taxonomy" id="137591"/>
    <lineage>
        <taxon>Bacteria</taxon>
        <taxon>Bacillati</taxon>
        <taxon>Bacillota</taxon>
        <taxon>Bacilli</taxon>
        <taxon>Lactobacillales</taxon>
        <taxon>Lactobacillaceae</taxon>
        <taxon>Weissella</taxon>
    </lineage>
</organism>
<keyword evidence="4" id="KW-1003">Cell membrane</keyword>
<dbReference type="InterPro" id="IPR002549">
    <property type="entry name" value="AI-2E-like"/>
</dbReference>
<sequence>MLQQLKQSKILFWTVELLAVALLILVITQLSFILEPIGKFIGAVFVPLIVSGFLYYLLNPVVEALQKIPVGKRHHVNRPIAIAIVMILLLALIVAAVLSLVPALAEQVGKLVKNAPALVETMQQWVKHMSQVSWVKEIGVKVDFAKIQTQIENFGETFISGTANSLSTLIGTVTSVTITAITVPVMTIYMLNDGQKLVPFLQKIFPDRSRDRVAEILGRLNGTIAQYISGQAIEMIFVGVFTTIGYFIIGQNYALLLGVFAGLTNLIPYVGPYIGLVPALFVAFTQSPMQAVWVIVVVLIVQQVDSNLIYPRIMGASLNIHPLTIIVLLLAAGNIAGIPGMILAVPFYAVVRTIVVYAWQLWQIEKPTVTEEN</sequence>
<evidence type="ECO:0000256" key="3">
    <source>
        <dbReference type="ARBA" id="ARBA00022448"/>
    </source>
</evidence>
<comment type="caution">
    <text evidence="9">The sequence shown here is derived from an EMBL/GenBank/DDBJ whole genome shotgun (WGS) entry which is preliminary data.</text>
</comment>
<dbReference type="PANTHER" id="PTHR21716:SF53">
    <property type="entry name" value="PERMEASE PERM-RELATED"/>
    <property type="match status" value="1"/>
</dbReference>
<proteinExistence type="inferred from homology"/>
<evidence type="ECO:0000313" key="10">
    <source>
        <dbReference type="EMBL" id="TVV28435.1"/>
    </source>
</evidence>
<comment type="similarity">
    <text evidence="2">Belongs to the autoinducer-2 exporter (AI-2E) (TC 2.A.86) family.</text>
</comment>
<evidence type="ECO:0000256" key="6">
    <source>
        <dbReference type="ARBA" id="ARBA00022989"/>
    </source>
</evidence>
<dbReference type="Pfam" id="PF01594">
    <property type="entry name" value="AI-2E_transport"/>
    <property type="match status" value="1"/>
</dbReference>
<comment type="subcellular location">
    <subcellularLocation>
        <location evidence="1">Cell membrane</location>
        <topology evidence="1">Multi-pass membrane protein</topology>
    </subcellularLocation>
</comment>
<reference evidence="10 12" key="2">
    <citation type="submission" date="2019-07" db="EMBL/GenBank/DDBJ databases">
        <title>Genome sequence of Weissella cibaria GK1.</title>
        <authorList>
            <person name="Choi H.-J."/>
        </authorList>
    </citation>
    <scope>NUCLEOTIDE SEQUENCE [LARGE SCALE GENOMIC DNA]</scope>
    <source>
        <strain evidence="10 12">GK1</strain>
    </source>
</reference>
<dbReference type="AlphaFoldDB" id="A0A0D1JX12"/>
<evidence type="ECO:0000256" key="4">
    <source>
        <dbReference type="ARBA" id="ARBA00022475"/>
    </source>
</evidence>
<reference evidence="9 11" key="1">
    <citation type="journal article" date="2015" name="Microbiology (Mosc.)">
        <title>Genomics of the Weissella cibaria species with an examination of its metabolic traits.</title>
        <authorList>
            <person name="Lynch K.M."/>
            <person name="Lucid A."/>
            <person name="Arendt E.K."/>
            <person name="Sleator R.D."/>
            <person name="Lucey B."/>
            <person name="Coffey A."/>
        </authorList>
    </citation>
    <scope>NUCLEOTIDE SEQUENCE [LARGE SCALE GENOMIC DNA]</scope>
    <source>
        <strain evidence="9 11">AB3b</strain>
    </source>
</reference>
<keyword evidence="5 8" id="KW-0812">Transmembrane</keyword>
<feature type="transmembrane region" description="Helical" evidence="8">
    <location>
        <begin position="12"/>
        <end position="34"/>
    </location>
</feature>
<gene>
    <name evidence="9" type="ORF">ab3b_00049</name>
    <name evidence="10" type="ORF">FO435_11390</name>
</gene>
<dbReference type="GO" id="GO:0055085">
    <property type="term" value="P:transmembrane transport"/>
    <property type="evidence" value="ECO:0007669"/>
    <property type="project" value="TreeGrafter"/>
</dbReference>
<protein>
    <submittedName>
        <fullName evidence="10">AI-2E family transporter</fullName>
    </submittedName>
    <submittedName>
        <fullName evidence="9">Pheromone autoinducer 2 transporter</fullName>
    </submittedName>
</protein>
<evidence type="ECO:0000256" key="8">
    <source>
        <dbReference type="SAM" id="Phobius"/>
    </source>
</evidence>
<evidence type="ECO:0000256" key="5">
    <source>
        <dbReference type="ARBA" id="ARBA00022692"/>
    </source>
</evidence>
<dbReference type="EMBL" id="JWHT01000001">
    <property type="protein sequence ID" value="KIU25783.1"/>
    <property type="molecule type" value="Genomic_DNA"/>
</dbReference>
<keyword evidence="3" id="KW-0813">Transport</keyword>
<name>A0A0D1JX12_9LACO</name>
<feature type="transmembrane region" description="Helical" evidence="8">
    <location>
        <begin position="169"/>
        <end position="191"/>
    </location>
</feature>
<keyword evidence="7 8" id="KW-0472">Membrane</keyword>
<dbReference type="PATRIC" id="fig|137591.24.peg.51"/>
<evidence type="ECO:0000256" key="1">
    <source>
        <dbReference type="ARBA" id="ARBA00004651"/>
    </source>
</evidence>
<feature type="transmembrane region" description="Helical" evidence="8">
    <location>
        <begin position="236"/>
        <end position="261"/>
    </location>
</feature>
<dbReference type="EMBL" id="VNHC01000002">
    <property type="protein sequence ID" value="TVV28435.1"/>
    <property type="molecule type" value="Genomic_DNA"/>
</dbReference>
<evidence type="ECO:0000256" key="7">
    <source>
        <dbReference type="ARBA" id="ARBA00023136"/>
    </source>
</evidence>
<accession>A0A0D1JX12</accession>
<evidence type="ECO:0000313" key="12">
    <source>
        <dbReference type="Proteomes" id="UP000320012"/>
    </source>
</evidence>
<keyword evidence="6 8" id="KW-1133">Transmembrane helix</keyword>
<evidence type="ECO:0000256" key="2">
    <source>
        <dbReference type="ARBA" id="ARBA00009773"/>
    </source>
</evidence>
<evidence type="ECO:0000313" key="9">
    <source>
        <dbReference type="EMBL" id="KIU25783.1"/>
    </source>
</evidence>
<dbReference type="PANTHER" id="PTHR21716">
    <property type="entry name" value="TRANSMEMBRANE PROTEIN"/>
    <property type="match status" value="1"/>
</dbReference>
<feature type="transmembrane region" description="Helical" evidence="8">
    <location>
        <begin position="40"/>
        <end position="58"/>
    </location>
</feature>
<dbReference type="RefSeq" id="WP_043940458.1">
    <property type="nucleotide sequence ID" value="NZ_CP041193.1"/>
</dbReference>